<evidence type="ECO:0000256" key="1">
    <source>
        <dbReference type="SAM" id="MobiDB-lite"/>
    </source>
</evidence>
<dbReference type="RefSeq" id="XP_040726680.1">
    <property type="nucleotide sequence ID" value="XM_040871031.1"/>
</dbReference>
<feature type="compositionally biased region" description="Basic and acidic residues" evidence="1">
    <location>
        <begin position="9"/>
        <end position="20"/>
    </location>
</feature>
<dbReference type="Proteomes" id="UP000193685">
    <property type="component" value="Unassembled WGS sequence"/>
</dbReference>
<gene>
    <name evidence="2" type="ORF">BCR37DRAFT_391642</name>
</gene>
<comment type="caution">
    <text evidence="2">The sequence shown here is derived from an EMBL/GenBank/DDBJ whole genome shotgun (WGS) entry which is preliminary data.</text>
</comment>
<proteinExistence type="predicted"/>
<evidence type="ECO:0000313" key="2">
    <source>
        <dbReference type="EMBL" id="ORY84897.1"/>
    </source>
</evidence>
<feature type="region of interest" description="Disordered" evidence="1">
    <location>
        <begin position="1"/>
        <end position="108"/>
    </location>
</feature>
<sequence length="108" mass="11990">MQARQARRTSRDIPPRHEQDVGTQARQARLTIRYIAPRHAQSAGRNVQTTAPNDEPDGDSEVETAKPSRTGKRDQPMPAKAQLLQAAANERNHRTVTAGEVGDTRTRL</sequence>
<reference evidence="2 3" key="1">
    <citation type="submission" date="2016-07" db="EMBL/GenBank/DDBJ databases">
        <title>Pervasive Adenine N6-methylation of Active Genes in Fungi.</title>
        <authorList>
            <consortium name="DOE Joint Genome Institute"/>
            <person name="Mondo S.J."/>
            <person name="Dannebaum R.O."/>
            <person name="Kuo R.C."/>
            <person name="Labutti K."/>
            <person name="Haridas S."/>
            <person name="Kuo A."/>
            <person name="Salamov A."/>
            <person name="Ahrendt S.R."/>
            <person name="Lipzen A."/>
            <person name="Sullivan W."/>
            <person name="Andreopoulos W.B."/>
            <person name="Clum A."/>
            <person name="Lindquist E."/>
            <person name="Daum C."/>
            <person name="Ramamoorthy G.K."/>
            <person name="Gryganskyi A."/>
            <person name="Culley D."/>
            <person name="Magnuson J.K."/>
            <person name="James T.Y."/>
            <person name="O'Malley M.A."/>
            <person name="Stajich J.E."/>
            <person name="Spatafora J.W."/>
            <person name="Visel A."/>
            <person name="Grigoriev I.V."/>
        </authorList>
    </citation>
    <scope>NUCLEOTIDE SEQUENCE [LARGE SCALE GENOMIC DNA]</scope>
    <source>
        <strain evidence="2 3">12-1054</strain>
    </source>
</reference>
<dbReference type="EMBL" id="MCFI01000005">
    <property type="protein sequence ID" value="ORY84897.1"/>
    <property type="molecule type" value="Genomic_DNA"/>
</dbReference>
<organism evidence="2 3">
    <name type="scientific">Protomyces lactucae-debilis</name>
    <dbReference type="NCBI Taxonomy" id="2754530"/>
    <lineage>
        <taxon>Eukaryota</taxon>
        <taxon>Fungi</taxon>
        <taxon>Dikarya</taxon>
        <taxon>Ascomycota</taxon>
        <taxon>Taphrinomycotina</taxon>
        <taxon>Taphrinomycetes</taxon>
        <taxon>Taphrinales</taxon>
        <taxon>Protomycetaceae</taxon>
        <taxon>Protomyces</taxon>
    </lineage>
</organism>
<protein>
    <submittedName>
        <fullName evidence="2">Uncharacterized protein</fullName>
    </submittedName>
</protein>
<name>A0A1Y2FMT6_PROLT</name>
<dbReference type="GeneID" id="63787630"/>
<feature type="compositionally biased region" description="Polar residues" evidence="1">
    <location>
        <begin position="43"/>
        <end position="52"/>
    </location>
</feature>
<evidence type="ECO:0000313" key="3">
    <source>
        <dbReference type="Proteomes" id="UP000193685"/>
    </source>
</evidence>
<accession>A0A1Y2FMT6</accession>
<dbReference type="AlphaFoldDB" id="A0A1Y2FMT6"/>
<feature type="compositionally biased region" description="Basic and acidic residues" evidence="1">
    <location>
        <begin position="63"/>
        <end position="75"/>
    </location>
</feature>
<keyword evidence="3" id="KW-1185">Reference proteome</keyword>